<dbReference type="Proteomes" id="UP000214688">
    <property type="component" value="Chromosome"/>
</dbReference>
<keyword evidence="1" id="KW-0472">Membrane</keyword>
<keyword evidence="1" id="KW-1133">Transmembrane helix</keyword>
<dbReference type="EMBL" id="CP022657">
    <property type="protein sequence ID" value="ASS75747.1"/>
    <property type="molecule type" value="Genomic_DNA"/>
</dbReference>
<protein>
    <submittedName>
        <fullName evidence="2">Uncharacterized protein</fullName>
    </submittedName>
</protein>
<dbReference type="KEGG" id="tab:CIG75_12645"/>
<organism evidence="2 3">
    <name type="scientific">Tumebacillus algifaecis</name>
    <dbReference type="NCBI Taxonomy" id="1214604"/>
    <lineage>
        <taxon>Bacteria</taxon>
        <taxon>Bacillati</taxon>
        <taxon>Bacillota</taxon>
        <taxon>Bacilli</taxon>
        <taxon>Bacillales</taxon>
        <taxon>Alicyclobacillaceae</taxon>
        <taxon>Tumebacillus</taxon>
    </lineage>
</organism>
<evidence type="ECO:0000313" key="2">
    <source>
        <dbReference type="EMBL" id="ASS75747.1"/>
    </source>
</evidence>
<keyword evidence="3" id="KW-1185">Reference proteome</keyword>
<reference evidence="2 3" key="1">
    <citation type="journal article" date="2015" name="Int. J. Syst. Evol. Microbiol.">
        <title>Tumebacillus algifaecis sp. nov., isolated from decomposing algal scum.</title>
        <authorList>
            <person name="Wu Y.F."/>
            <person name="Zhang B."/>
            <person name="Xing P."/>
            <person name="Wu Q.L."/>
            <person name="Liu S.J."/>
        </authorList>
    </citation>
    <scope>NUCLEOTIDE SEQUENCE [LARGE SCALE GENOMIC DNA]</scope>
    <source>
        <strain evidence="2 3">THMBR28</strain>
    </source>
</reference>
<sequence>MMTDLLNKVLIGRVKENGRNSEKSSGRLGYTFLLQPIMHFAVAVIANSFANKTANIMCITGRF</sequence>
<name>A0A223D2Z3_9BACL</name>
<gene>
    <name evidence="2" type="ORF">CIG75_12645</name>
</gene>
<accession>A0A223D2Z3</accession>
<evidence type="ECO:0000313" key="3">
    <source>
        <dbReference type="Proteomes" id="UP000214688"/>
    </source>
</evidence>
<evidence type="ECO:0000256" key="1">
    <source>
        <dbReference type="SAM" id="Phobius"/>
    </source>
</evidence>
<keyword evidence="1" id="KW-0812">Transmembrane</keyword>
<feature type="transmembrane region" description="Helical" evidence="1">
    <location>
        <begin position="28"/>
        <end position="50"/>
    </location>
</feature>
<dbReference type="AlphaFoldDB" id="A0A223D2Z3"/>
<proteinExistence type="predicted"/>